<evidence type="ECO:0000256" key="1">
    <source>
        <dbReference type="ARBA" id="ARBA00010122"/>
    </source>
</evidence>
<dbReference type="GO" id="GO:0004072">
    <property type="term" value="F:aspartate kinase activity"/>
    <property type="evidence" value="ECO:0007669"/>
    <property type="project" value="UniProtKB-EC"/>
</dbReference>
<keyword evidence="13" id="KW-1185">Reference proteome</keyword>
<dbReference type="Proteomes" id="UP001597237">
    <property type="component" value="Unassembled WGS sequence"/>
</dbReference>
<dbReference type="InterPro" id="IPR045865">
    <property type="entry name" value="ACT-like_dom_sf"/>
</dbReference>
<reference evidence="13" key="1">
    <citation type="journal article" date="2019" name="Int. J. Syst. Evol. Microbiol.">
        <title>The Global Catalogue of Microorganisms (GCM) 10K type strain sequencing project: providing services to taxonomists for standard genome sequencing and annotation.</title>
        <authorList>
            <consortium name="The Broad Institute Genomics Platform"/>
            <consortium name="The Broad Institute Genome Sequencing Center for Infectious Disease"/>
            <person name="Wu L."/>
            <person name="Ma J."/>
        </authorList>
    </citation>
    <scope>NUCLEOTIDE SEQUENCE [LARGE SCALE GENOMIC DNA]</scope>
    <source>
        <strain evidence="13">DFY28</strain>
    </source>
</reference>
<dbReference type="CDD" id="cd04910">
    <property type="entry name" value="ACT_AK-Ectoine_1"/>
    <property type="match status" value="1"/>
</dbReference>
<dbReference type="PANTHER" id="PTHR21499">
    <property type="entry name" value="ASPARTATE KINASE"/>
    <property type="match status" value="1"/>
</dbReference>
<dbReference type="InterPro" id="IPR054352">
    <property type="entry name" value="ACT_Aspartokinase"/>
</dbReference>
<evidence type="ECO:0000256" key="3">
    <source>
        <dbReference type="ARBA" id="ARBA00016273"/>
    </source>
</evidence>
<keyword evidence="6 12" id="KW-0418">Kinase</keyword>
<dbReference type="SUPFAM" id="SSF53633">
    <property type="entry name" value="Carbamate kinase-like"/>
    <property type="match status" value="1"/>
</dbReference>
<gene>
    <name evidence="12" type="ORF">ACFSC0_14745</name>
</gene>
<dbReference type="NCBIfam" id="NF006614">
    <property type="entry name" value="PRK09181.1"/>
    <property type="match status" value="1"/>
</dbReference>
<dbReference type="Gene3D" id="3.40.1160.10">
    <property type="entry name" value="Acetylglutamate kinase-like"/>
    <property type="match status" value="1"/>
</dbReference>
<organism evidence="12 13">
    <name type="scientific">Phenylobacterium terrae</name>
    <dbReference type="NCBI Taxonomy" id="2665495"/>
    <lineage>
        <taxon>Bacteria</taxon>
        <taxon>Pseudomonadati</taxon>
        <taxon>Pseudomonadota</taxon>
        <taxon>Alphaproteobacteria</taxon>
        <taxon>Caulobacterales</taxon>
        <taxon>Caulobacteraceae</taxon>
        <taxon>Phenylobacterium</taxon>
    </lineage>
</organism>
<comment type="caution">
    <text evidence="12">The sequence shown here is derived from an EMBL/GenBank/DDBJ whole genome shotgun (WGS) entry which is preliminary data.</text>
</comment>
<dbReference type="Pfam" id="PF00696">
    <property type="entry name" value="AA_kinase"/>
    <property type="match status" value="1"/>
</dbReference>
<keyword evidence="7" id="KW-0067">ATP-binding</keyword>
<dbReference type="PANTHER" id="PTHR21499:SF3">
    <property type="entry name" value="ASPARTOKINASE"/>
    <property type="match status" value="1"/>
</dbReference>
<comment type="catalytic activity">
    <reaction evidence="9">
        <text>L-aspartate + ATP = 4-phospho-L-aspartate + ADP</text>
        <dbReference type="Rhea" id="RHEA:23776"/>
        <dbReference type="ChEBI" id="CHEBI:29991"/>
        <dbReference type="ChEBI" id="CHEBI:30616"/>
        <dbReference type="ChEBI" id="CHEBI:57535"/>
        <dbReference type="ChEBI" id="CHEBI:456216"/>
        <dbReference type="EC" id="2.7.2.4"/>
    </reaction>
</comment>
<evidence type="ECO:0000256" key="6">
    <source>
        <dbReference type="ARBA" id="ARBA00022777"/>
    </source>
</evidence>
<evidence type="ECO:0000313" key="12">
    <source>
        <dbReference type="EMBL" id="MFD1784660.1"/>
    </source>
</evidence>
<comment type="similarity">
    <text evidence="1">Belongs to the aspartokinase family.</text>
</comment>
<keyword evidence="4 12" id="KW-0808">Transferase</keyword>
<proteinExistence type="inferred from homology"/>
<dbReference type="InterPro" id="IPR036393">
    <property type="entry name" value="AceGlu_kinase-like_sf"/>
</dbReference>
<sequence>MAGHSVEKIGGTSISDTEAVLQNVLIGPREGEALYRRIFVVSAYAGMTDRLLDHKKTGEPGVYALFAAASAGEGGRAWRAALDQAAAAARAINAERFEDDEDRAAADFFIERRICRARSCLADLQRLCAHGHFRLDGQLGAVREMLASIGEAHSAHNLALQLRRRGVNARMVDLTGWDEQAALSLDETISAAFEDIDLARELPIVTGYAKSHPGLIAEYGRGYTEVVFSRIAALTGAREAIIHKEFHLSSADPKLVGADAVRKIGRTNYDVADQLANLGMEAIHPRAAAGLRHAGIPLCVRNTFEPSDKGTTIWSDFVSETPRVEIIAGATGVTALELFEQDMVGVKGYDAGALAVLTRHTVRILSKASNANTITHYLDANPKQIKRVIADLELQFPNATVATRPVALVCVIGSDLNVPGLTAEAARALTEAGVEILGMQQLTRRVDLQFVVDEQDYQAAVRALHARLVAPADGGSLKTAA</sequence>
<evidence type="ECO:0000256" key="7">
    <source>
        <dbReference type="ARBA" id="ARBA00022840"/>
    </source>
</evidence>
<dbReference type="SUPFAM" id="SSF55021">
    <property type="entry name" value="ACT-like"/>
    <property type="match status" value="1"/>
</dbReference>
<evidence type="ECO:0000256" key="2">
    <source>
        <dbReference type="ARBA" id="ARBA00013059"/>
    </source>
</evidence>
<name>A0ABW4N5Z8_9CAUL</name>
<keyword evidence="5" id="KW-0547">Nucleotide-binding</keyword>
<dbReference type="Gene3D" id="3.30.2130.10">
    <property type="entry name" value="VC0802-like"/>
    <property type="match status" value="1"/>
</dbReference>
<feature type="domain" description="Aspartokinase ACT" evidence="11">
    <location>
        <begin position="409"/>
        <end position="467"/>
    </location>
</feature>
<feature type="domain" description="Aspartate/glutamate/uridylate kinase" evidence="10">
    <location>
        <begin position="6"/>
        <end position="302"/>
    </location>
</feature>
<evidence type="ECO:0000256" key="8">
    <source>
        <dbReference type="ARBA" id="ARBA00029629"/>
    </source>
</evidence>
<evidence type="ECO:0000256" key="4">
    <source>
        <dbReference type="ARBA" id="ARBA00022679"/>
    </source>
</evidence>
<dbReference type="EC" id="2.7.2.4" evidence="2"/>
<evidence type="ECO:0000259" key="10">
    <source>
        <dbReference type="Pfam" id="PF00696"/>
    </source>
</evidence>
<dbReference type="Pfam" id="PF22468">
    <property type="entry name" value="ACT_9"/>
    <property type="match status" value="1"/>
</dbReference>
<protein>
    <recommendedName>
        <fullName evidence="3">Aspartokinase</fullName>
        <ecNumber evidence="2">2.7.2.4</ecNumber>
    </recommendedName>
    <alternativeName>
        <fullName evidence="8">Aspartate kinase</fullName>
    </alternativeName>
</protein>
<dbReference type="InterPro" id="IPR001048">
    <property type="entry name" value="Asp/Glu/Uridylate_kinase"/>
</dbReference>
<dbReference type="RefSeq" id="WP_377280802.1">
    <property type="nucleotide sequence ID" value="NZ_JBHRSI010000002.1"/>
</dbReference>
<evidence type="ECO:0000256" key="9">
    <source>
        <dbReference type="ARBA" id="ARBA00047872"/>
    </source>
</evidence>
<evidence type="ECO:0000313" key="13">
    <source>
        <dbReference type="Proteomes" id="UP001597237"/>
    </source>
</evidence>
<dbReference type="EMBL" id="JBHUEY010000006">
    <property type="protein sequence ID" value="MFD1784660.1"/>
    <property type="molecule type" value="Genomic_DNA"/>
</dbReference>
<evidence type="ECO:0000259" key="11">
    <source>
        <dbReference type="Pfam" id="PF22468"/>
    </source>
</evidence>
<evidence type="ECO:0000256" key="5">
    <source>
        <dbReference type="ARBA" id="ARBA00022741"/>
    </source>
</evidence>
<accession>A0ABW4N5Z8</accession>